<gene>
    <name evidence="6" type="ORF">N0V93_006899</name>
</gene>
<comment type="caution">
    <text evidence="6">The sequence shown here is derived from an EMBL/GenBank/DDBJ whole genome shotgun (WGS) entry which is preliminary data.</text>
</comment>
<dbReference type="GO" id="GO:0032790">
    <property type="term" value="P:ribosome disassembly"/>
    <property type="evidence" value="ECO:0007669"/>
    <property type="project" value="TreeGrafter"/>
</dbReference>
<dbReference type="GO" id="GO:0003743">
    <property type="term" value="F:translation initiation factor activity"/>
    <property type="evidence" value="ECO:0007669"/>
    <property type="project" value="UniProtKB-KW"/>
</dbReference>
<evidence type="ECO:0000256" key="1">
    <source>
        <dbReference type="ARBA" id="ARBA00005439"/>
    </source>
</evidence>
<evidence type="ECO:0008006" key="8">
    <source>
        <dbReference type="Google" id="ProtNLM"/>
    </source>
</evidence>
<organism evidence="6 7">
    <name type="scientific">Gnomoniopsis smithogilvyi</name>
    <dbReference type="NCBI Taxonomy" id="1191159"/>
    <lineage>
        <taxon>Eukaryota</taxon>
        <taxon>Fungi</taxon>
        <taxon>Dikarya</taxon>
        <taxon>Ascomycota</taxon>
        <taxon>Pezizomycotina</taxon>
        <taxon>Sordariomycetes</taxon>
        <taxon>Sordariomycetidae</taxon>
        <taxon>Diaporthales</taxon>
        <taxon>Gnomoniaceae</taxon>
        <taxon>Gnomoniopsis</taxon>
    </lineage>
</organism>
<comment type="similarity">
    <text evidence="1">Belongs to the IF-3 family.</text>
</comment>
<dbReference type="GO" id="GO:0043022">
    <property type="term" value="F:ribosome binding"/>
    <property type="evidence" value="ECO:0007669"/>
    <property type="project" value="TreeGrafter"/>
</dbReference>
<keyword evidence="3" id="KW-0648">Protein biosynthesis</keyword>
<sequence>MAVSNCGFNSAAALRRVFIPSNLETSHCLHLTRIFVPALLPPAKQQQQQARTYSRWGNPHSKAQAGTWASGLDVLAQRTRSPAPTTSFPQSPRPPSRNLDKPGPRVKTKLARLPRDDEIRERFVHIQELQPDGVETLSGLRPVKEILATLDRKVESLEVQSMPNPKDPQSPKWPIAKIVNKKEELARKQKEKEQQKKQAAANKEKELEFNWALAPHDVEHKLRTLKKFLAKGYKVQLLLLKKSGKKGAKATKQEAEALLEKVGESIAEVPGSKEWKNREGVLLGSMRVFLQGKLQETVKQDASSE</sequence>
<name>A0A9W8YQK1_9PEZI</name>
<dbReference type="Gene3D" id="3.30.110.10">
    <property type="entry name" value="Translation initiation factor 3 (IF-3), C-terminal domain"/>
    <property type="match status" value="1"/>
</dbReference>
<evidence type="ECO:0000256" key="2">
    <source>
        <dbReference type="ARBA" id="ARBA00022540"/>
    </source>
</evidence>
<dbReference type="Proteomes" id="UP001140453">
    <property type="component" value="Unassembled WGS sequence"/>
</dbReference>
<keyword evidence="4" id="KW-0175">Coiled coil</keyword>
<keyword evidence="7" id="KW-1185">Reference proteome</keyword>
<dbReference type="AlphaFoldDB" id="A0A9W8YQK1"/>
<proteinExistence type="inferred from homology"/>
<accession>A0A9W8YQK1</accession>
<evidence type="ECO:0000313" key="7">
    <source>
        <dbReference type="Proteomes" id="UP001140453"/>
    </source>
</evidence>
<protein>
    <recommendedName>
        <fullName evidence="8">Translation initiation factor IF-3</fullName>
    </recommendedName>
</protein>
<dbReference type="PANTHER" id="PTHR10938">
    <property type="entry name" value="TRANSLATION INITIATION FACTOR IF-3"/>
    <property type="match status" value="1"/>
</dbReference>
<dbReference type="PANTHER" id="PTHR10938:SF0">
    <property type="entry name" value="TRANSLATION INITIATION FACTOR IF-3, MITOCHONDRIAL"/>
    <property type="match status" value="1"/>
</dbReference>
<feature type="region of interest" description="Disordered" evidence="5">
    <location>
        <begin position="79"/>
        <end position="111"/>
    </location>
</feature>
<evidence type="ECO:0000256" key="5">
    <source>
        <dbReference type="SAM" id="MobiDB-lite"/>
    </source>
</evidence>
<evidence type="ECO:0000256" key="3">
    <source>
        <dbReference type="ARBA" id="ARBA00022917"/>
    </source>
</evidence>
<reference evidence="6" key="1">
    <citation type="submission" date="2022-10" db="EMBL/GenBank/DDBJ databases">
        <title>Tapping the CABI collections for fungal endophytes: first genome assemblies for Collariella, Neodidymelliopsis, Ascochyta clinopodiicola, Didymella pomorum, Didymosphaeria variabile, Neocosmospora piperis and Neocucurbitaria cava.</title>
        <authorList>
            <person name="Hill R."/>
        </authorList>
    </citation>
    <scope>NUCLEOTIDE SEQUENCE</scope>
    <source>
        <strain evidence="6">IMI 355082</strain>
    </source>
</reference>
<evidence type="ECO:0000256" key="4">
    <source>
        <dbReference type="SAM" id="Coils"/>
    </source>
</evidence>
<dbReference type="InterPro" id="IPR001288">
    <property type="entry name" value="Translation_initiation_fac_3"/>
</dbReference>
<dbReference type="OrthoDB" id="21573at2759"/>
<dbReference type="EMBL" id="JAPEVB010000004">
    <property type="protein sequence ID" value="KAJ4389431.1"/>
    <property type="molecule type" value="Genomic_DNA"/>
</dbReference>
<keyword evidence="2" id="KW-0396">Initiation factor</keyword>
<dbReference type="GO" id="GO:0070124">
    <property type="term" value="P:mitochondrial translational initiation"/>
    <property type="evidence" value="ECO:0007669"/>
    <property type="project" value="TreeGrafter"/>
</dbReference>
<dbReference type="InterPro" id="IPR036788">
    <property type="entry name" value="T_IF-3_C_sf"/>
</dbReference>
<dbReference type="GO" id="GO:0005739">
    <property type="term" value="C:mitochondrion"/>
    <property type="evidence" value="ECO:0007669"/>
    <property type="project" value="TreeGrafter"/>
</dbReference>
<feature type="coiled-coil region" evidence="4">
    <location>
        <begin position="175"/>
        <end position="210"/>
    </location>
</feature>
<evidence type="ECO:0000313" key="6">
    <source>
        <dbReference type="EMBL" id="KAJ4389431.1"/>
    </source>
</evidence>
<feature type="compositionally biased region" description="Polar residues" evidence="5">
    <location>
        <begin position="79"/>
        <end position="90"/>
    </location>
</feature>
<dbReference type="SUPFAM" id="SSF55200">
    <property type="entry name" value="Translation initiation factor IF3, C-terminal domain"/>
    <property type="match status" value="1"/>
</dbReference>